<dbReference type="EMBL" id="CP013659">
    <property type="protein sequence ID" value="ALS75996.1"/>
    <property type="molecule type" value="Genomic_DNA"/>
</dbReference>
<protein>
    <recommendedName>
        <fullName evidence="5">DUF4334 domain-containing protein</fullName>
    </recommendedName>
</protein>
<dbReference type="KEGG" id="prt:AUC31_12660"/>
<accession>A0A0U2Z9W5</accession>
<dbReference type="Pfam" id="PF14232">
    <property type="entry name" value="DUF4334"/>
    <property type="match status" value="1"/>
</dbReference>
<dbReference type="Pfam" id="PF14231">
    <property type="entry name" value="GXWXG"/>
    <property type="match status" value="1"/>
</dbReference>
<name>A0A0U2Z9W5_9BACL</name>
<feature type="domain" description="DUF4334" evidence="2">
    <location>
        <begin position="103"/>
        <end position="158"/>
    </location>
</feature>
<dbReference type="InterPro" id="IPR025568">
    <property type="entry name" value="DUF4334"/>
</dbReference>
<dbReference type="AlphaFoldDB" id="A0A0U2Z9W5"/>
<organism evidence="3 4">
    <name type="scientific">Planococcus rifietoensis</name>
    <dbReference type="NCBI Taxonomy" id="200991"/>
    <lineage>
        <taxon>Bacteria</taxon>
        <taxon>Bacillati</taxon>
        <taxon>Bacillota</taxon>
        <taxon>Bacilli</taxon>
        <taxon>Bacillales</taxon>
        <taxon>Caryophanaceae</taxon>
        <taxon>Planococcus</taxon>
    </lineage>
</organism>
<proteinExistence type="predicted"/>
<evidence type="ECO:0000313" key="3">
    <source>
        <dbReference type="EMBL" id="ALS75996.1"/>
    </source>
</evidence>
<dbReference type="Gene3D" id="2.40.128.580">
    <property type="entry name" value="GXWXG domain"/>
    <property type="match status" value="1"/>
</dbReference>
<dbReference type="STRING" id="200991.AUC31_12660"/>
<dbReference type="OrthoDB" id="8905397at2"/>
<feature type="domain" description="GXWXG" evidence="1">
    <location>
        <begin position="24"/>
        <end position="79"/>
    </location>
</feature>
<reference evidence="3" key="1">
    <citation type="submission" date="2016-01" db="EMBL/GenBank/DDBJ databases">
        <title>Complete genome of Planococcus rifietoensis type strain M8.</title>
        <authorList>
            <person name="See-Too W.S."/>
        </authorList>
    </citation>
    <scope>NUCLEOTIDE SEQUENCE [LARGE SCALE GENOMIC DNA]</scope>
    <source>
        <strain evidence="3">M8</strain>
    </source>
</reference>
<keyword evidence="4" id="KW-1185">Reference proteome</keyword>
<evidence type="ECO:0008006" key="5">
    <source>
        <dbReference type="Google" id="ProtNLM"/>
    </source>
</evidence>
<dbReference type="InterPro" id="IPR025951">
    <property type="entry name" value="GXWXG_dom"/>
</dbReference>
<evidence type="ECO:0000313" key="4">
    <source>
        <dbReference type="Proteomes" id="UP000067683"/>
    </source>
</evidence>
<dbReference type="RefSeq" id="WP_058382699.1">
    <property type="nucleotide sequence ID" value="NZ_CP013659.2"/>
</dbReference>
<evidence type="ECO:0000259" key="2">
    <source>
        <dbReference type="Pfam" id="PF14232"/>
    </source>
</evidence>
<dbReference type="Proteomes" id="UP000067683">
    <property type="component" value="Chromosome"/>
</dbReference>
<gene>
    <name evidence="3" type="ORF">AUC31_12660</name>
</gene>
<evidence type="ECO:0000259" key="1">
    <source>
        <dbReference type="Pfam" id="PF14231"/>
    </source>
</evidence>
<sequence>MKPERPVWEIVEHGAQNTGEACRLFDALEPVEPHELLGTWKGRELSSGHPMDGWLEKSGWYGKAFHSAEHVDPLLFKTPFGKPFPLHPFPPALIAQLLGGARGAARLRKMEWRGKTSAVMIYDQLPIQDHFRKVNDDVLLGMMDWKGMKRPYFFLLARVYA</sequence>